<gene>
    <name evidence="10" type="ORF">D8674_008472</name>
</gene>
<comment type="similarity">
    <text evidence="1 7">Belongs to the expansin family. Expansin A subfamily.</text>
</comment>
<dbReference type="Pfam" id="PF03330">
    <property type="entry name" value="DPBB_1"/>
    <property type="match status" value="1"/>
</dbReference>
<evidence type="ECO:0000256" key="2">
    <source>
        <dbReference type="ARBA" id="ARBA00022512"/>
    </source>
</evidence>
<dbReference type="Gene3D" id="2.60.40.760">
    <property type="entry name" value="Expansin, cellulose-binding-like domain"/>
    <property type="match status" value="1"/>
</dbReference>
<dbReference type="InterPro" id="IPR007112">
    <property type="entry name" value="Expansin/allergen_DPBB_dom"/>
</dbReference>
<dbReference type="InterPro" id="IPR009009">
    <property type="entry name" value="RlpA-like_DPBB"/>
</dbReference>
<evidence type="ECO:0000256" key="6">
    <source>
        <dbReference type="ARBA" id="ARBA00023316"/>
    </source>
</evidence>
<dbReference type="Gene3D" id="2.40.40.10">
    <property type="entry name" value="RlpA-like domain"/>
    <property type="match status" value="1"/>
</dbReference>
<comment type="function">
    <text evidence="7">Causes loosening and extension of plant cell walls by disrupting non-covalent bonding between cellulose microfibrils and matrix glucans. No enzymatic activity has been found.</text>
</comment>
<keyword evidence="5" id="KW-0472">Membrane</keyword>
<dbReference type="GO" id="GO:0009664">
    <property type="term" value="P:plant-type cell wall organization"/>
    <property type="evidence" value="ECO:0007669"/>
    <property type="project" value="InterPro"/>
</dbReference>
<name>A0A5N5HVW3_9ROSA</name>
<evidence type="ECO:0000256" key="3">
    <source>
        <dbReference type="ARBA" id="ARBA00022525"/>
    </source>
</evidence>
<dbReference type="InterPro" id="IPR036908">
    <property type="entry name" value="RlpA-like_sf"/>
</dbReference>
<dbReference type="SUPFAM" id="SSF49590">
    <property type="entry name" value="PHL pollen allergen"/>
    <property type="match status" value="1"/>
</dbReference>
<dbReference type="PROSITE" id="PS50842">
    <property type="entry name" value="EXPANSIN_EG45"/>
    <property type="match status" value="1"/>
</dbReference>
<evidence type="ECO:0000313" key="10">
    <source>
        <dbReference type="EMBL" id="KAB2630953.1"/>
    </source>
</evidence>
<proteinExistence type="inferred from homology"/>
<sequence>MAMPMSSPSANAMTMKALTLRALLGPMKALTLRALLGPILLCLLLPYHVHVSAADRVLLEAKKDHDKVGPKFKPGPWKHAHATCYEGGSGTFGGACGYHDVVKEGYGLKTVALSDALFNKGQSCGACFEIRCVDSPQWCKPGQPVVSVTATNHCPPNYNLPSDNGGWCNSPREHFDIAKPIFLQIAEYKAGIVPVEYRRVPCKKIGGIRFTITGNPYFNEVMVWNVGGSGDVTSVEVKGDGKLPWTPLKRMWGQRWTTDAKLVGESLTFRVGESDGRTITSVNIAPKNWQFGQTYEGKNFD</sequence>
<comment type="caution">
    <text evidence="10">The sequence shown here is derived from an EMBL/GenBank/DDBJ whole genome shotgun (WGS) entry which is preliminary data.</text>
</comment>
<dbReference type="PANTHER" id="PTHR31867">
    <property type="entry name" value="EXPANSIN-A15"/>
    <property type="match status" value="1"/>
</dbReference>
<keyword evidence="6 7" id="KW-0961">Cell wall biogenesis/degradation</keyword>
<dbReference type="InterPro" id="IPR002963">
    <property type="entry name" value="Expansin"/>
</dbReference>
<keyword evidence="3 7" id="KW-0964">Secreted</keyword>
<dbReference type="PROSITE" id="PS50843">
    <property type="entry name" value="EXPANSIN_CBD"/>
    <property type="match status" value="1"/>
</dbReference>
<dbReference type="PRINTS" id="PR01226">
    <property type="entry name" value="EXPANSIN"/>
</dbReference>
<dbReference type="Proteomes" id="UP000327157">
    <property type="component" value="Chromosome 12"/>
</dbReference>
<dbReference type="SUPFAM" id="SSF50685">
    <property type="entry name" value="Barwin-like endoglucanases"/>
    <property type="match status" value="1"/>
</dbReference>
<accession>A0A5N5HVW3</accession>
<dbReference type="GO" id="GO:0005576">
    <property type="term" value="C:extracellular region"/>
    <property type="evidence" value="ECO:0007669"/>
    <property type="project" value="InterPro"/>
</dbReference>
<evidence type="ECO:0000256" key="1">
    <source>
        <dbReference type="ARBA" id="ARBA00005392"/>
    </source>
</evidence>
<dbReference type="InterPro" id="IPR007117">
    <property type="entry name" value="Expansin_CBD"/>
</dbReference>
<keyword evidence="4" id="KW-0732">Signal</keyword>
<evidence type="ECO:0000259" key="9">
    <source>
        <dbReference type="PROSITE" id="PS50843"/>
    </source>
</evidence>
<evidence type="ECO:0000256" key="5">
    <source>
        <dbReference type="ARBA" id="ARBA00023136"/>
    </source>
</evidence>
<dbReference type="AlphaFoldDB" id="A0A5N5HVW3"/>
<reference evidence="10 11" key="3">
    <citation type="submission" date="2019-11" db="EMBL/GenBank/DDBJ databases">
        <title>A de novo genome assembly of a pear dwarfing rootstock.</title>
        <authorList>
            <person name="Wang F."/>
            <person name="Wang J."/>
            <person name="Li S."/>
            <person name="Zhang Y."/>
            <person name="Fang M."/>
            <person name="Ma L."/>
            <person name="Zhao Y."/>
            <person name="Jiang S."/>
        </authorList>
    </citation>
    <scope>NUCLEOTIDE SEQUENCE [LARGE SCALE GENOMIC DNA]</scope>
    <source>
        <strain evidence="10">S2</strain>
        <tissue evidence="10">Leaf</tissue>
    </source>
</reference>
<reference evidence="11" key="2">
    <citation type="submission" date="2019-10" db="EMBL/GenBank/DDBJ databases">
        <title>A de novo genome assembly of a pear dwarfing rootstock.</title>
        <authorList>
            <person name="Wang F."/>
            <person name="Wang J."/>
            <person name="Li S."/>
            <person name="Zhang Y."/>
            <person name="Fang M."/>
            <person name="Ma L."/>
            <person name="Zhao Y."/>
            <person name="Jiang S."/>
        </authorList>
    </citation>
    <scope>NUCLEOTIDE SEQUENCE [LARGE SCALE GENOMIC DNA]</scope>
</reference>
<evidence type="ECO:0000259" key="8">
    <source>
        <dbReference type="PROSITE" id="PS50842"/>
    </source>
</evidence>
<feature type="domain" description="Expansin-like EG45" evidence="8">
    <location>
        <begin position="93"/>
        <end position="207"/>
    </location>
</feature>
<feature type="domain" description="Expansin-like CBD" evidence="9">
    <location>
        <begin position="217"/>
        <end position="297"/>
    </location>
</feature>
<reference evidence="10 11" key="1">
    <citation type="submission" date="2019-09" db="EMBL/GenBank/DDBJ databases">
        <authorList>
            <person name="Ou C."/>
        </authorList>
    </citation>
    <scope>NUCLEOTIDE SEQUENCE [LARGE SCALE GENOMIC DNA]</scope>
    <source>
        <strain evidence="10">S2</strain>
        <tissue evidence="10">Leaf</tissue>
    </source>
</reference>
<dbReference type="Pfam" id="PF01357">
    <property type="entry name" value="Expansin_C"/>
    <property type="match status" value="1"/>
</dbReference>
<dbReference type="EMBL" id="SMOL01000143">
    <property type="protein sequence ID" value="KAB2630953.1"/>
    <property type="molecule type" value="Genomic_DNA"/>
</dbReference>
<protein>
    <recommendedName>
        <fullName evidence="7">Expansin</fullName>
    </recommendedName>
</protein>
<dbReference type="InterPro" id="IPR036749">
    <property type="entry name" value="Expansin_CBD_sf"/>
</dbReference>
<dbReference type="PRINTS" id="PR01225">
    <property type="entry name" value="EXPANSNFAMLY"/>
</dbReference>
<dbReference type="CDD" id="cd22274">
    <property type="entry name" value="DPBB_EXPA_N"/>
    <property type="match status" value="1"/>
</dbReference>
<comment type="subcellular location">
    <subcellularLocation>
        <location evidence="7">Secreted</location>
        <location evidence="7">Cell wall</location>
    </subcellularLocation>
    <subcellularLocation>
        <location evidence="7">Membrane</location>
        <topology evidence="7">Peripheral membrane protein</topology>
    </subcellularLocation>
</comment>
<keyword evidence="11" id="KW-1185">Reference proteome</keyword>
<organism evidence="10 11">
    <name type="scientific">Pyrus ussuriensis x Pyrus communis</name>
    <dbReference type="NCBI Taxonomy" id="2448454"/>
    <lineage>
        <taxon>Eukaryota</taxon>
        <taxon>Viridiplantae</taxon>
        <taxon>Streptophyta</taxon>
        <taxon>Embryophyta</taxon>
        <taxon>Tracheophyta</taxon>
        <taxon>Spermatophyta</taxon>
        <taxon>Magnoliopsida</taxon>
        <taxon>eudicotyledons</taxon>
        <taxon>Gunneridae</taxon>
        <taxon>Pentapetalae</taxon>
        <taxon>rosids</taxon>
        <taxon>fabids</taxon>
        <taxon>Rosales</taxon>
        <taxon>Rosaceae</taxon>
        <taxon>Amygdaloideae</taxon>
        <taxon>Maleae</taxon>
        <taxon>Pyrus</taxon>
    </lineage>
</organism>
<dbReference type="OrthoDB" id="5823761at2759"/>
<dbReference type="InterPro" id="IPR007118">
    <property type="entry name" value="Expan_Lol_pI"/>
</dbReference>
<evidence type="ECO:0000313" key="11">
    <source>
        <dbReference type="Proteomes" id="UP000327157"/>
    </source>
</evidence>
<evidence type="ECO:0000256" key="4">
    <source>
        <dbReference type="ARBA" id="ARBA00022729"/>
    </source>
</evidence>
<dbReference type="SMART" id="SM00837">
    <property type="entry name" value="DPBB_1"/>
    <property type="match status" value="1"/>
</dbReference>
<dbReference type="GO" id="GO:0016020">
    <property type="term" value="C:membrane"/>
    <property type="evidence" value="ECO:0007669"/>
    <property type="project" value="UniProtKB-SubCell"/>
</dbReference>
<keyword evidence="2 7" id="KW-0134">Cell wall</keyword>
<dbReference type="GO" id="GO:0009653">
    <property type="term" value="P:anatomical structure morphogenesis"/>
    <property type="evidence" value="ECO:0007669"/>
    <property type="project" value="UniProtKB-ARBA"/>
</dbReference>
<evidence type="ECO:0000256" key="7">
    <source>
        <dbReference type="RuleBase" id="RU365023"/>
    </source>
</evidence>